<feature type="compositionally biased region" description="Pro residues" evidence="6">
    <location>
        <begin position="39"/>
        <end position="51"/>
    </location>
</feature>
<dbReference type="InterPro" id="IPR036837">
    <property type="entry name" value="Cation_efflux_CTD_sf"/>
</dbReference>
<feature type="transmembrane region" description="Helical" evidence="7">
    <location>
        <begin position="80"/>
        <end position="101"/>
    </location>
</feature>
<reference evidence="10" key="1">
    <citation type="submission" date="2021-01" db="EMBL/GenBank/DDBJ databases">
        <authorList>
            <person name="Corre E."/>
            <person name="Pelletier E."/>
            <person name="Niang G."/>
            <person name="Scheremetjew M."/>
            <person name="Finn R."/>
            <person name="Kale V."/>
            <person name="Holt S."/>
            <person name="Cochrane G."/>
            <person name="Meng A."/>
            <person name="Brown T."/>
            <person name="Cohen L."/>
        </authorList>
    </citation>
    <scope>NUCLEOTIDE SEQUENCE</scope>
    <source>
        <strain evidence="10">CCMP1320</strain>
    </source>
</reference>
<dbReference type="Pfam" id="PF16916">
    <property type="entry name" value="ZT_dimer"/>
    <property type="match status" value="1"/>
</dbReference>
<feature type="domain" description="Cation efflux protein transmembrane" evidence="8">
    <location>
        <begin position="85"/>
        <end position="278"/>
    </location>
</feature>
<dbReference type="Gene3D" id="3.30.70.1350">
    <property type="entry name" value="Cation efflux protein, cytoplasmic domain"/>
    <property type="match status" value="1"/>
</dbReference>
<evidence type="ECO:0000256" key="6">
    <source>
        <dbReference type="SAM" id="MobiDB-lite"/>
    </source>
</evidence>
<dbReference type="NCBIfam" id="TIGR01297">
    <property type="entry name" value="CDF"/>
    <property type="match status" value="1"/>
</dbReference>
<comment type="subcellular location">
    <subcellularLocation>
        <location evidence="1">Membrane</location>
        <topology evidence="1">Multi-pass membrane protein</topology>
    </subcellularLocation>
</comment>
<dbReference type="Pfam" id="PF01545">
    <property type="entry name" value="Cation_efflux"/>
    <property type="match status" value="1"/>
</dbReference>
<dbReference type="GO" id="GO:0008324">
    <property type="term" value="F:monoatomic cation transmembrane transporter activity"/>
    <property type="evidence" value="ECO:0007669"/>
    <property type="project" value="InterPro"/>
</dbReference>
<dbReference type="InterPro" id="IPR002524">
    <property type="entry name" value="Cation_efflux"/>
</dbReference>
<evidence type="ECO:0000256" key="1">
    <source>
        <dbReference type="ARBA" id="ARBA00004141"/>
    </source>
</evidence>
<keyword evidence="4 7" id="KW-1133">Transmembrane helix</keyword>
<dbReference type="AlphaFoldDB" id="A0A7S3RAR9"/>
<feature type="compositionally biased region" description="Low complexity" evidence="6">
    <location>
        <begin position="394"/>
        <end position="405"/>
    </location>
</feature>
<dbReference type="GO" id="GO:0016020">
    <property type="term" value="C:membrane"/>
    <property type="evidence" value="ECO:0007669"/>
    <property type="project" value="UniProtKB-SubCell"/>
</dbReference>
<evidence type="ECO:0000259" key="8">
    <source>
        <dbReference type="Pfam" id="PF01545"/>
    </source>
</evidence>
<evidence type="ECO:0000259" key="9">
    <source>
        <dbReference type="Pfam" id="PF16916"/>
    </source>
</evidence>
<accession>A0A7S3RAR9</accession>
<dbReference type="Gene3D" id="1.20.1510.10">
    <property type="entry name" value="Cation efflux protein transmembrane domain"/>
    <property type="match status" value="1"/>
</dbReference>
<gene>
    <name evidence="10" type="ORF">DTER00134_LOCUS22330</name>
</gene>
<keyword evidence="5 7" id="KW-0472">Membrane</keyword>
<evidence type="ECO:0008006" key="11">
    <source>
        <dbReference type="Google" id="ProtNLM"/>
    </source>
</evidence>
<dbReference type="SUPFAM" id="SSF160240">
    <property type="entry name" value="Cation efflux protein cytoplasmic domain-like"/>
    <property type="match status" value="1"/>
</dbReference>
<dbReference type="InterPro" id="IPR027469">
    <property type="entry name" value="Cation_efflux_TMD_sf"/>
</dbReference>
<dbReference type="InterPro" id="IPR050291">
    <property type="entry name" value="CDF_Transporter"/>
</dbReference>
<name>A0A7S3RAR9_DUNTE</name>
<sequence length="440" mass="47674">MRAISPARVSRDTRASRDAEAVSIIVGRERGDPVMVSIPPGPHSSRPPTPSFPDDNLSQPLLHLDSAGTAEAILDGKIQFALNFSWAVNLLLFGAKGYVWWLSASKAVLASLIDSLVDLASQGVVAMTEIQSKRADARFPVGKARLETIGVLGCACLMSVAAYAVVQDSSVSMYEGIVKGILPQLDTSLVTYCVLGGATLLKLIAYLICTALQSRSDSMLALAEDHLNDVVSNICAIGTAAIASEVPRAWWVDPTGGILISLFILSRWFGIAKSQIDKIVGRGAPRELVDQLMRFASQHHEKLEVDCLRAYHFGSRFMVEAEVVMPADSGLQEVHDISLQLQTKLEALDLVERAFVHVDYARRDQPEHRTERLLQGLPVVAEEPLLPSPHQPPRSGSGRRMSSESSCEDVASPLPVQSQTTRQPKQNAPATKTGEGEARQ</sequence>
<evidence type="ECO:0000256" key="7">
    <source>
        <dbReference type="SAM" id="Phobius"/>
    </source>
</evidence>
<feature type="region of interest" description="Disordered" evidence="6">
    <location>
        <begin position="378"/>
        <end position="440"/>
    </location>
</feature>
<dbReference type="SUPFAM" id="SSF161111">
    <property type="entry name" value="Cation efflux protein transmembrane domain-like"/>
    <property type="match status" value="1"/>
</dbReference>
<dbReference type="PANTHER" id="PTHR43840:SF52">
    <property type="entry name" value="CATION EFFLUX FAMILY PROTEIN"/>
    <property type="match status" value="1"/>
</dbReference>
<evidence type="ECO:0000256" key="4">
    <source>
        <dbReference type="ARBA" id="ARBA00022989"/>
    </source>
</evidence>
<proteinExistence type="predicted"/>
<keyword evidence="2" id="KW-0813">Transport</keyword>
<keyword evidence="3 7" id="KW-0812">Transmembrane</keyword>
<feature type="transmembrane region" description="Helical" evidence="7">
    <location>
        <begin position="148"/>
        <end position="166"/>
    </location>
</feature>
<feature type="region of interest" description="Disordered" evidence="6">
    <location>
        <begin position="32"/>
        <end position="54"/>
    </location>
</feature>
<dbReference type="EMBL" id="HBIP01036865">
    <property type="protein sequence ID" value="CAE0507254.1"/>
    <property type="molecule type" value="Transcribed_RNA"/>
</dbReference>
<evidence type="ECO:0000256" key="2">
    <source>
        <dbReference type="ARBA" id="ARBA00022448"/>
    </source>
</evidence>
<dbReference type="InterPro" id="IPR058533">
    <property type="entry name" value="Cation_efflux_TM"/>
</dbReference>
<evidence type="ECO:0000313" key="10">
    <source>
        <dbReference type="EMBL" id="CAE0507254.1"/>
    </source>
</evidence>
<protein>
    <recommendedName>
        <fullName evidence="11">Cation efflux protein cytoplasmic domain-containing protein</fullName>
    </recommendedName>
</protein>
<feature type="domain" description="Cation efflux protein cytoplasmic" evidence="9">
    <location>
        <begin position="285"/>
        <end position="359"/>
    </location>
</feature>
<dbReference type="PANTHER" id="PTHR43840">
    <property type="entry name" value="MITOCHONDRIAL METAL TRANSPORTER 1-RELATED"/>
    <property type="match status" value="1"/>
</dbReference>
<dbReference type="InterPro" id="IPR027470">
    <property type="entry name" value="Cation_efflux_CTD"/>
</dbReference>
<evidence type="ECO:0000256" key="5">
    <source>
        <dbReference type="ARBA" id="ARBA00023136"/>
    </source>
</evidence>
<feature type="transmembrane region" description="Helical" evidence="7">
    <location>
        <begin position="189"/>
        <end position="209"/>
    </location>
</feature>
<organism evidence="10">
    <name type="scientific">Dunaliella tertiolecta</name>
    <name type="common">Green alga</name>
    <dbReference type="NCBI Taxonomy" id="3047"/>
    <lineage>
        <taxon>Eukaryota</taxon>
        <taxon>Viridiplantae</taxon>
        <taxon>Chlorophyta</taxon>
        <taxon>core chlorophytes</taxon>
        <taxon>Chlorophyceae</taxon>
        <taxon>CS clade</taxon>
        <taxon>Chlamydomonadales</taxon>
        <taxon>Dunaliellaceae</taxon>
        <taxon>Dunaliella</taxon>
    </lineage>
</organism>
<feature type="compositionally biased region" description="Polar residues" evidence="6">
    <location>
        <begin position="415"/>
        <end position="430"/>
    </location>
</feature>
<evidence type="ECO:0000256" key="3">
    <source>
        <dbReference type="ARBA" id="ARBA00022692"/>
    </source>
</evidence>